<feature type="transmembrane region" description="Helical" evidence="1">
    <location>
        <begin position="147"/>
        <end position="165"/>
    </location>
</feature>
<comment type="caution">
    <text evidence="2">The sequence shown here is derived from an EMBL/GenBank/DDBJ whole genome shotgun (WGS) entry which is preliminary data.</text>
</comment>
<evidence type="ECO:0000313" key="2">
    <source>
        <dbReference type="EMBL" id="MFD1886952.1"/>
    </source>
</evidence>
<keyword evidence="1" id="KW-0472">Membrane</keyword>
<feature type="transmembrane region" description="Helical" evidence="1">
    <location>
        <begin position="59"/>
        <end position="82"/>
    </location>
</feature>
<keyword evidence="1" id="KW-0812">Transmembrane</keyword>
<keyword evidence="1" id="KW-1133">Transmembrane helix</keyword>
<dbReference type="Proteomes" id="UP001597233">
    <property type="component" value="Unassembled WGS sequence"/>
</dbReference>
<dbReference type="RefSeq" id="WP_347327408.1">
    <property type="nucleotide sequence ID" value="NZ_JBCGUH010000029.1"/>
</dbReference>
<organism evidence="2 3">
    <name type="scientific">Paenibacillus wenxiniae</name>
    <dbReference type="NCBI Taxonomy" id="1636843"/>
    <lineage>
        <taxon>Bacteria</taxon>
        <taxon>Bacillati</taxon>
        <taxon>Bacillota</taxon>
        <taxon>Bacilli</taxon>
        <taxon>Bacillales</taxon>
        <taxon>Paenibacillaceae</taxon>
        <taxon>Paenibacillus</taxon>
    </lineage>
</organism>
<feature type="transmembrane region" description="Helical" evidence="1">
    <location>
        <begin position="30"/>
        <end position="53"/>
    </location>
</feature>
<dbReference type="EMBL" id="JBHUEH010000022">
    <property type="protein sequence ID" value="MFD1886952.1"/>
    <property type="molecule type" value="Genomic_DNA"/>
</dbReference>
<name>A0ABW4RLE5_9BACL</name>
<reference evidence="3" key="1">
    <citation type="journal article" date="2019" name="Int. J. Syst. Evol. Microbiol.">
        <title>The Global Catalogue of Microorganisms (GCM) 10K type strain sequencing project: providing services to taxonomists for standard genome sequencing and annotation.</title>
        <authorList>
            <consortium name="The Broad Institute Genomics Platform"/>
            <consortium name="The Broad Institute Genome Sequencing Center for Infectious Disease"/>
            <person name="Wu L."/>
            <person name="Ma J."/>
        </authorList>
    </citation>
    <scope>NUCLEOTIDE SEQUENCE [LARGE SCALE GENOMIC DNA]</scope>
    <source>
        <strain evidence="3">CCUG 54950</strain>
    </source>
</reference>
<evidence type="ECO:0000313" key="3">
    <source>
        <dbReference type="Proteomes" id="UP001597233"/>
    </source>
</evidence>
<feature type="transmembrane region" description="Helical" evidence="1">
    <location>
        <begin position="177"/>
        <end position="199"/>
    </location>
</feature>
<gene>
    <name evidence="2" type="ORF">ACFSC9_15730</name>
</gene>
<keyword evidence="3" id="KW-1185">Reference proteome</keyword>
<evidence type="ECO:0000256" key="1">
    <source>
        <dbReference type="SAM" id="Phobius"/>
    </source>
</evidence>
<evidence type="ECO:0008006" key="4">
    <source>
        <dbReference type="Google" id="ProtNLM"/>
    </source>
</evidence>
<protein>
    <recommendedName>
        <fullName evidence="4">DUF4231 domain-containing protein</fullName>
    </recommendedName>
</protein>
<proteinExistence type="predicted"/>
<sequence length="249" mass="28824">MKMEDFIDNYKNNFTTYALVFKFMKARYRFANIMVVLLSVSTYLLVIAIPSAIINYKIIKIIGCIYAFILILSIVAVGLFDYSARKIIYKKYKIRSSDGAWRPQEFNKMQTEMIIDYLKTQKVYTEEKLERLAANLKDSIERKKSPSIWVAGVFLALFTPLWNQYMTYIFKMTDGVSWIDVSITVLVTSTGIGLFSLFIGGIKKIIFVLQDLFLMENQSVIGIKLLEHIQSIQLAYEEPEEPIKKIIIP</sequence>
<accession>A0ABW4RLE5</accession>